<dbReference type="Ensembl" id="ENSPTET00000044752.1">
    <property type="protein sequence ID" value="ENSPTEP00000032570.1"/>
    <property type="gene ID" value="ENSPTEG00000031283.1"/>
</dbReference>
<feature type="region of interest" description="Disordered" evidence="2">
    <location>
        <begin position="219"/>
        <end position="243"/>
    </location>
</feature>
<dbReference type="Proteomes" id="UP000694416">
    <property type="component" value="Unplaced"/>
</dbReference>
<dbReference type="InterPro" id="IPR052825">
    <property type="entry name" value="CCD-Prefoldin_beta-like"/>
</dbReference>
<reference evidence="3" key="1">
    <citation type="submission" date="2025-08" db="UniProtKB">
        <authorList>
            <consortium name="Ensembl"/>
        </authorList>
    </citation>
    <scope>IDENTIFICATION</scope>
</reference>
<protein>
    <submittedName>
        <fullName evidence="3">Coiled-coil domain containing 30</fullName>
    </submittedName>
</protein>
<dbReference type="Pfam" id="PF15742">
    <property type="entry name" value="DUF4686"/>
    <property type="match status" value="1"/>
</dbReference>
<feature type="region of interest" description="Disordered" evidence="2">
    <location>
        <begin position="1"/>
        <end position="21"/>
    </location>
</feature>
<dbReference type="PANTHER" id="PTHR34479:SF1">
    <property type="entry name" value="COILED-COIL DOMAIN-CONTAINING PROTEIN 30"/>
    <property type="match status" value="1"/>
</dbReference>
<feature type="region of interest" description="Disordered" evidence="2">
    <location>
        <begin position="744"/>
        <end position="764"/>
    </location>
</feature>
<dbReference type="AlphaFoldDB" id="A0A8C9I807"/>
<keyword evidence="4" id="KW-1185">Reference proteome</keyword>
<dbReference type="InterPro" id="IPR031476">
    <property type="entry name" value="DUF4686"/>
</dbReference>
<accession>A0A8C9I807</accession>
<evidence type="ECO:0000313" key="3">
    <source>
        <dbReference type="Ensembl" id="ENSPTEP00000032570.1"/>
    </source>
</evidence>
<feature type="coiled-coil region" evidence="1">
    <location>
        <begin position="285"/>
        <end position="587"/>
    </location>
</feature>
<feature type="region of interest" description="Disordered" evidence="2">
    <location>
        <begin position="159"/>
        <end position="201"/>
    </location>
</feature>
<organism evidence="3 4">
    <name type="scientific">Piliocolobus tephrosceles</name>
    <name type="common">Ugandan red Colobus</name>
    <dbReference type="NCBI Taxonomy" id="591936"/>
    <lineage>
        <taxon>Eukaryota</taxon>
        <taxon>Metazoa</taxon>
        <taxon>Chordata</taxon>
        <taxon>Craniata</taxon>
        <taxon>Vertebrata</taxon>
        <taxon>Euteleostomi</taxon>
        <taxon>Mammalia</taxon>
        <taxon>Eutheria</taxon>
        <taxon>Euarchontoglires</taxon>
        <taxon>Primates</taxon>
        <taxon>Haplorrhini</taxon>
        <taxon>Catarrhini</taxon>
        <taxon>Cercopithecidae</taxon>
        <taxon>Colobinae</taxon>
        <taxon>Piliocolobus</taxon>
    </lineage>
</organism>
<evidence type="ECO:0000256" key="1">
    <source>
        <dbReference type="SAM" id="Coils"/>
    </source>
</evidence>
<keyword evidence="1" id="KW-0175">Coiled coil</keyword>
<evidence type="ECO:0000313" key="4">
    <source>
        <dbReference type="Proteomes" id="UP000694416"/>
    </source>
</evidence>
<sequence>MSQEKNEMFESEWSKERDREKQLASGLDVAEKALKAERIAKIKSELICLYNEVHNLPGASESRDHFLIACDLLRRENSELEAKVLKLSQGFAQLNHFTLRGKTAPSNLITSENICKGPESNEPILEIEIQSPKEEREELCILIDCIFIFAPRPKLGERKQKEIPEESVKEGSFPREGQKEEGSQQNRDMKDEEKEQQLTMKPEEVVKLREELSHINQSLLQSQSSGDSSDDSGAQHPSSGDKLKYNQQGEVQLHQNLHRLRILCNSAENELRYERGKNLDLKQHNSLLQEENIKIKIELKHAQQKLLESTKMCSSLTAECKQCQQKIKELELEVLKQTQSIKSQNNLQEKLAQEKSKVADAEEKILDLQRKLEHAHKVCLTDTCISEKQQLQEKIKEATENEAKVKQQYQEQQQKRKLLYQNVDELHRQVRTLQDKENLLEMTCSQQQSRIQQQEALLKQLENEKRKYDEHVKSNQELSEKLSKLQQEKEALREEYLRLLKLLNVHVRNYNEKHHQHKIKLQKVKHRLTNEVELRDKRINEFEDEIRILQHKIEKEKAMQDQITAQNDTLLLEKKKLQEQVIEQEQLIHSNKWTISSIQSRVLYMDKENKQLQENSLRLTQQIGFLERIIRSIHIHRGENLKEFPVPKWWHRGKLASLPATKKQKEIYSTEVCTSNNAELQHEDESVPKATEKWKHSEQMETTISDILESEVVNEILPLSNSSFSGKGLVESFVNLQETDEIKSKEAMASSKSPEKSPENLVCSQNSEAGYINVTSLKETHGIQERDQKSEL</sequence>
<name>A0A8C9I807_9PRIM</name>
<evidence type="ECO:0000256" key="2">
    <source>
        <dbReference type="SAM" id="MobiDB-lite"/>
    </source>
</evidence>
<dbReference type="PANTHER" id="PTHR34479">
    <property type="entry name" value="COILED-COIL DOMAIN-CONTAINING PROTEIN 30"/>
    <property type="match status" value="1"/>
</dbReference>
<proteinExistence type="predicted"/>
<reference evidence="3" key="2">
    <citation type="submission" date="2025-09" db="UniProtKB">
        <authorList>
            <consortium name="Ensembl"/>
        </authorList>
    </citation>
    <scope>IDENTIFICATION</scope>
</reference>